<dbReference type="Pfam" id="PF13460">
    <property type="entry name" value="NAD_binding_10"/>
    <property type="match status" value="1"/>
</dbReference>
<name>A0ABY7XLP2_MICLT</name>
<evidence type="ECO:0000313" key="3">
    <source>
        <dbReference type="Proteomes" id="UP001215097"/>
    </source>
</evidence>
<feature type="domain" description="NAD(P)-binding" evidence="1">
    <location>
        <begin position="8"/>
        <end position="192"/>
    </location>
</feature>
<dbReference type="InterPro" id="IPR036291">
    <property type="entry name" value="NAD(P)-bd_dom_sf"/>
</dbReference>
<dbReference type="SUPFAM" id="SSF51735">
    <property type="entry name" value="NAD(P)-binding Rossmann-fold domains"/>
    <property type="match status" value="1"/>
</dbReference>
<keyword evidence="3" id="KW-1185">Reference proteome</keyword>
<gene>
    <name evidence="2" type="ORF">KV395_07055</name>
</gene>
<proteinExistence type="predicted"/>
<dbReference type="InterPro" id="IPR016040">
    <property type="entry name" value="NAD(P)-bd_dom"/>
</dbReference>
<protein>
    <submittedName>
        <fullName evidence="2">SDR family oxidoreductase</fullName>
    </submittedName>
</protein>
<dbReference type="RefSeq" id="WP_282216881.1">
    <property type="nucleotide sequence ID" value="NZ_BAAAUN010000001.1"/>
</dbReference>
<organism evidence="2 3">
    <name type="scientific">Microbacterium luteolum</name>
    <name type="common">Aureobacterium luteolum</name>
    <dbReference type="NCBI Taxonomy" id="69367"/>
    <lineage>
        <taxon>Bacteria</taxon>
        <taxon>Bacillati</taxon>
        <taxon>Actinomycetota</taxon>
        <taxon>Actinomycetes</taxon>
        <taxon>Micrococcales</taxon>
        <taxon>Microbacteriaceae</taxon>
        <taxon>Microbacterium</taxon>
    </lineage>
</organism>
<dbReference type="PANTHER" id="PTHR15020:SF50">
    <property type="entry name" value="UPF0659 PROTEIN YMR090W"/>
    <property type="match status" value="1"/>
</dbReference>
<dbReference type="CDD" id="cd05243">
    <property type="entry name" value="SDR_a5"/>
    <property type="match status" value="1"/>
</dbReference>
<dbReference type="Gene3D" id="3.40.50.720">
    <property type="entry name" value="NAD(P)-binding Rossmann-like Domain"/>
    <property type="match status" value="1"/>
</dbReference>
<dbReference type="EMBL" id="CP078075">
    <property type="protein sequence ID" value="WDM43030.1"/>
    <property type="molecule type" value="Genomic_DNA"/>
</dbReference>
<sequence>MSRIIVFGGHGRIALLLAPLLVERGDEVTGVIRNPDHAGDVEAGGASALVADIETMDVEALAEIIRGHDAVVWSAGAGGGDPQRTYAVDRDAAERSMDAAELAGVRRYVMVSWIGSTADHGVPEGDSFFAYADAKWAADEHLRGTGLEGTILAPGTLTLDDPTGRILIDPEGRGEVSRADVAAVIAASLVEPCTIGRTLRFGNGGEQTALPIAEALAC</sequence>
<evidence type="ECO:0000259" key="1">
    <source>
        <dbReference type="Pfam" id="PF13460"/>
    </source>
</evidence>
<dbReference type="Proteomes" id="UP001215097">
    <property type="component" value="Chromosome"/>
</dbReference>
<accession>A0ABY7XLP2</accession>
<dbReference type="PANTHER" id="PTHR15020">
    <property type="entry name" value="FLAVIN REDUCTASE-RELATED"/>
    <property type="match status" value="1"/>
</dbReference>
<evidence type="ECO:0000313" key="2">
    <source>
        <dbReference type="EMBL" id="WDM43030.1"/>
    </source>
</evidence>
<reference evidence="2 3" key="1">
    <citation type="submission" date="2021-06" db="EMBL/GenBank/DDBJ databases">
        <title>Genome-based taxonomic framework of Microbacterium strains isolated from marine environment, the description of four new species and reclassification of four preexisting species.</title>
        <authorList>
            <person name="Lee S.D."/>
            <person name="Kim S.-M."/>
            <person name="Byeon Y.-S."/>
            <person name="Yang H.L."/>
            <person name="Kim I.S."/>
        </authorList>
    </citation>
    <scope>NUCLEOTIDE SEQUENCE [LARGE SCALE GENOMIC DNA]</scope>
    <source>
        <strain evidence="2 3">KACC 14465</strain>
    </source>
</reference>